<comment type="caution">
    <text evidence="2">The sequence shown here is derived from an EMBL/GenBank/DDBJ whole genome shotgun (WGS) entry which is preliminary data.</text>
</comment>
<dbReference type="EMBL" id="SMMG02000006">
    <property type="protein sequence ID" value="KAA3469774.1"/>
    <property type="molecule type" value="Genomic_DNA"/>
</dbReference>
<dbReference type="Proteomes" id="UP000325315">
    <property type="component" value="Unassembled WGS sequence"/>
</dbReference>
<name>A0A5B6VLC6_9ROSI</name>
<dbReference type="OrthoDB" id="1724165at2759"/>
<dbReference type="Gene3D" id="3.30.70.270">
    <property type="match status" value="1"/>
</dbReference>
<dbReference type="InterPro" id="IPR043502">
    <property type="entry name" value="DNA/RNA_pol_sf"/>
</dbReference>
<feature type="domain" description="Reverse transcriptase/retrotransposon-derived protein RNase H-like" evidence="1">
    <location>
        <begin position="44"/>
        <end position="95"/>
    </location>
</feature>
<dbReference type="AlphaFoldDB" id="A0A5B6VLC6"/>
<dbReference type="InterPro" id="IPR043128">
    <property type="entry name" value="Rev_trsase/Diguanyl_cyclase"/>
</dbReference>
<reference evidence="3" key="1">
    <citation type="journal article" date="2019" name="Plant Biotechnol. J.">
        <title>Genome sequencing of the Australian wild diploid species Gossypium australe highlights disease resistance and delayed gland morphogenesis.</title>
        <authorList>
            <person name="Cai Y."/>
            <person name="Cai X."/>
            <person name="Wang Q."/>
            <person name="Wang P."/>
            <person name="Zhang Y."/>
            <person name="Cai C."/>
            <person name="Xu Y."/>
            <person name="Wang K."/>
            <person name="Zhou Z."/>
            <person name="Wang C."/>
            <person name="Geng S."/>
            <person name="Li B."/>
            <person name="Dong Q."/>
            <person name="Hou Y."/>
            <person name="Wang H."/>
            <person name="Ai P."/>
            <person name="Liu Z."/>
            <person name="Yi F."/>
            <person name="Sun M."/>
            <person name="An G."/>
            <person name="Cheng J."/>
            <person name="Zhang Y."/>
            <person name="Shi Q."/>
            <person name="Xie Y."/>
            <person name="Shi X."/>
            <person name="Chang Y."/>
            <person name="Huang F."/>
            <person name="Chen Y."/>
            <person name="Hong S."/>
            <person name="Mi L."/>
            <person name="Sun Q."/>
            <person name="Zhang L."/>
            <person name="Zhou B."/>
            <person name="Peng R."/>
            <person name="Zhang X."/>
            <person name="Liu F."/>
        </authorList>
    </citation>
    <scope>NUCLEOTIDE SEQUENCE [LARGE SCALE GENOMIC DNA]</scope>
    <source>
        <strain evidence="3">cv. PA1801</strain>
    </source>
</reference>
<dbReference type="InterPro" id="IPR041577">
    <property type="entry name" value="RT_RNaseH_2"/>
</dbReference>
<evidence type="ECO:0000259" key="1">
    <source>
        <dbReference type="Pfam" id="PF17919"/>
    </source>
</evidence>
<evidence type="ECO:0000313" key="3">
    <source>
        <dbReference type="Proteomes" id="UP000325315"/>
    </source>
</evidence>
<organism evidence="2 3">
    <name type="scientific">Gossypium australe</name>
    <dbReference type="NCBI Taxonomy" id="47621"/>
    <lineage>
        <taxon>Eukaryota</taxon>
        <taxon>Viridiplantae</taxon>
        <taxon>Streptophyta</taxon>
        <taxon>Embryophyta</taxon>
        <taxon>Tracheophyta</taxon>
        <taxon>Spermatophyta</taxon>
        <taxon>Magnoliopsida</taxon>
        <taxon>eudicotyledons</taxon>
        <taxon>Gunneridae</taxon>
        <taxon>Pentapetalae</taxon>
        <taxon>rosids</taxon>
        <taxon>malvids</taxon>
        <taxon>Malvales</taxon>
        <taxon>Malvaceae</taxon>
        <taxon>Malvoideae</taxon>
        <taxon>Gossypium</taxon>
    </lineage>
</organism>
<proteinExistence type="predicted"/>
<gene>
    <name evidence="2" type="ORF">EPI10_015531</name>
</gene>
<dbReference type="PANTHER" id="PTHR48475:SF1">
    <property type="entry name" value="RNASE H TYPE-1 DOMAIN-CONTAINING PROTEIN"/>
    <property type="match status" value="1"/>
</dbReference>
<evidence type="ECO:0000313" key="2">
    <source>
        <dbReference type="EMBL" id="KAA3469774.1"/>
    </source>
</evidence>
<accession>A0A5B6VLC6</accession>
<sequence>MPPPRTIKEIRRLTGRVVALNRSISKMADKCLPFFKALKTSFSWTKECQTTFEKLKQYLTSPSLLKSPQKGKTFFLYLATSEETVTTILVKSEPCKLQPYFQAHPIVVVTNQPMKEVLSKANTLRRVAKWSIELPEFGVDFAP</sequence>
<dbReference type="PANTHER" id="PTHR48475">
    <property type="entry name" value="RIBONUCLEASE H"/>
    <property type="match status" value="1"/>
</dbReference>
<protein>
    <submittedName>
        <fullName evidence="2">Rve domain-containing protein/RVT_3 domain-containing protein</fullName>
    </submittedName>
</protein>
<dbReference type="Pfam" id="PF17919">
    <property type="entry name" value="RT_RNaseH_2"/>
    <property type="match status" value="1"/>
</dbReference>
<dbReference type="SUPFAM" id="SSF56672">
    <property type="entry name" value="DNA/RNA polymerases"/>
    <property type="match status" value="1"/>
</dbReference>
<keyword evidence="3" id="KW-1185">Reference proteome</keyword>